<accession>A0A8K0SV03</accession>
<keyword evidence="3" id="KW-1185">Reference proteome</keyword>
<dbReference type="OrthoDB" id="2448307at2759"/>
<dbReference type="AlphaFoldDB" id="A0A8K0SV03"/>
<evidence type="ECO:0000256" key="1">
    <source>
        <dbReference type="SAM" id="Phobius"/>
    </source>
</evidence>
<organism evidence="2 3">
    <name type="scientific">Stachybotrys elegans</name>
    <dbReference type="NCBI Taxonomy" id="80388"/>
    <lineage>
        <taxon>Eukaryota</taxon>
        <taxon>Fungi</taxon>
        <taxon>Dikarya</taxon>
        <taxon>Ascomycota</taxon>
        <taxon>Pezizomycotina</taxon>
        <taxon>Sordariomycetes</taxon>
        <taxon>Hypocreomycetidae</taxon>
        <taxon>Hypocreales</taxon>
        <taxon>Stachybotryaceae</taxon>
        <taxon>Stachybotrys</taxon>
    </lineage>
</organism>
<feature type="transmembrane region" description="Helical" evidence="1">
    <location>
        <begin position="153"/>
        <end position="175"/>
    </location>
</feature>
<dbReference type="GO" id="GO:0005794">
    <property type="term" value="C:Golgi apparatus"/>
    <property type="evidence" value="ECO:0007669"/>
    <property type="project" value="TreeGrafter"/>
</dbReference>
<evidence type="ECO:0008006" key="4">
    <source>
        <dbReference type="Google" id="ProtNLM"/>
    </source>
</evidence>
<feature type="transmembrane region" description="Helical" evidence="1">
    <location>
        <begin position="202"/>
        <end position="221"/>
    </location>
</feature>
<evidence type="ECO:0000313" key="2">
    <source>
        <dbReference type="EMBL" id="KAH7316856.1"/>
    </source>
</evidence>
<keyword evidence="1" id="KW-0472">Membrane</keyword>
<sequence length="369" mass="41556">MLGGVYNKEMADSGAYTTITKIRLAPVVAAFLGISLFQAIAVTALQSVILVNWQEFLKPTVMQVPRGLTVPTNLSVFIFGFVFQLLFMYDAVRLRSTAQAILACVVNAGFLPFAVFQRMQIWNSIVSLRGSTDINGDSLVHLDVDVWRVVGPLSLAISAVVGLCTIFMVIATWYLGQYFSWQSYRNVNADAKLRRMRINHQIFVMLAKVDLYFIMCFHIIYSVSVLRGQGSEFIINMVLLTVAIVIIVMSLRWSKTENRTGMLLSILVYISGLAYFLYKVIDIHVSKRRSIYSSTIEALTTFGCMAIGFIFATTVYAIICTTNFWRGLKEHLGKHEEGWERRLHTSGFDINTNIDLGYKNVPSVRDLDS</sequence>
<dbReference type="InterPro" id="IPR040410">
    <property type="entry name" value="UPF0658_Golgi"/>
</dbReference>
<feature type="transmembrane region" description="Helical" evidence="1">
    <location>
        <begin position="27"/>
        <end position="50"/>
    </location>
</feature>
<gene>
    <name evidence="2" type="ORF">B0I35DRAFT_264487</name>
</gene>
<dbReference type="PANTHER" id="PTHR34391:SF1">
    <property type="entry name" value="UPF0658 GOLGI APPARATUS MEMBRANE PROTEIN C1952.10C-RELATED"/>
    <property type="match status" value="1"/>
</dbReference>
<feature type="transmembrane region" description="Helical" evidence="1">
    <location>
        <begin position="233"/>
        <end position="253"/>
    </location>
</feature>
<feature type="transmembrane region" description="Helical" evidence="1">
    <location>
        <begin position="70"/>
        <end position="88"/>
    </location>
</feature>
<evidence type="ECO:0000313" key="3">
    <source>
        <dbReference type="Proteomes" id="UP000813444"/>
    </source>
</evidence>
<protein>
    <recommendedName>
        <fullName evidence="4">TRP C-terminal domain-containing protein</fullName>
    </recommendedName>
</protein>
<keyword evidence="1" id="KW-1133">Transmembrane helix</keyword>
<feature type="transmembrane region" description="Helical" evidence="1">
    <location>
        <begin position="260"/>
        <end position="278"/>
    </location>
</feature>
<dbReference type="PANTHER" id="PTHR34391">
    <property type="entry name" value="UPF0658 GOLGI APPARATUS MEMBRANE PROTEIN C1952.10C-RELATED"/>
    <property type="match status" value="1"/>
</dbReference>
<comment type="caution">
    <text evidence="2">The sequence shown here is derived from an EMBL/GenBank/DDBJ whole genome shotgun (WGS) entry which is preliminary data.</text>
</comment>
<proteinExistence type="predicted"/>
<feature type="transmembrane region" description="Helical" evidence="1">
    <location>
        <begin position="298"/>
        <end position="319"/>
    </location>
</feature>
<reference evidence="2" key="1">
    <citation type="journal article" date="2021" name="Nat. Commun.">
        <title>Genetic determinants of endophytism in the Arabidopsis root mycobiome.</title>
        <authorList>
            <person name="Mesny F."/>
            <person name="Miyauchi S."/>
            <person name="Thiergart T."/>
            <person name="Pickel B."/>
            <person name="Atanasova L."/>
            <person name="Karlsson M."/>
            <person name="Huettel B."/>
            <person name="Barry K.W."/>
            <person name="Haridas S."/>
            <person name="Chen C."/>
            <person name="Bauer D."/>
            <person name="Andreopoulos W."/>
            <person name="Pangilinan J."/>
            <person name="LaButti K."/>
            <person name="Riley R."/>
            <person name="Lipzen A."/>
            <person name="Clum A."/>
            <person name="Drula E."/>
            <person name="Henrissat B."/>
            <person name="Kohler A."/>
            <person name="Grigoriev I.V."/>
            <person name="Martin F.M."/>
            <person name="Hacquard S."/>
        </authorList>
    </citation>
    <scope>NUCLEOTIDE SEQUENCE</scope>
    <source>
        <strain evidence="2">MPI-CAGE-CH-0235</strain>
    </source>
</reference>
<name>A0A8K0SV03_9HYPO</name>
<feature type="transmembrane region" description="Helical" evidence="1">
    <location>
        <begin position="100"/>
        <end position="119"/>
    </location>
</feature>
<dbReference type="EMBL" id="JAGPNK010000008">
    <property type="protein sequence ID" value="KAH7316856.1"/>
    <property type="molecule type" value="Genomic_DNA"/>
</dbReference>
<keyword evidence="1" id="KW-0812">Transmembrane</keyword>
<dbReference type="Proteomes" id="UP000813444">
    <property type="component" value="Unassembled WGS sequence"/>
</dbReference>